<evidence type="ECO:0000259" key="6">
    <source>
        <dbReference type="Pfam" id="PF01368"/>
    </source>
</evidence>
<evidence type="ECO:0000313" key="9">
    <source>
        <dbReference type="EMBL" id="PST41013.1"/>
    </source>
</evidence>
<evidence type="ECO:0000313" key="10">
    <source>
        <dbReference type="Proteomes" id="UP000241201"/>
    </source>
</evidence>
<evidence type="ECO:0000259" key="8">
    <source>
        <dbReference type="Pfam" id="PF17768"/>
    </source>
</evidence>
<dbReference type="GO" id="GO:0006281">
    <property type="term" value="P:DNA repair"/>
    <property type="evidence" value="ECO:0007669"/>
    <property type="project" value="InterPro"/>
</dbReference>
<dbReference type="GO" id="GO:0008409">
    <property type="term" value="F:5'-3' exonuclease activity"/>
    <property type="evidence" value="ECO:0007669"/>
    <property type="project" value="InterPro"/>
</dbReference>
<dbReference type="PANTHER" id="PTHR30255:SF2">
    <property type="entry name" value="SINGLE-STRANDED-DNA-SPECIFIC EXONUCLEASE RECJ"/>
    <property type="match status" value="1"/>
</dbReference>
<comment type="similarity">
    <text evidence="1">Belongs to the RecJ family.</text>
</comment>
<dbReference type="SUPFAM" id="SSF64182">
    <property type="entry name" value="DHH phosphoesterases"/>
    <property type="match status" value="1"/>
</dbReference>
<sequence>MNWDIKEVHNYNEYMQKYSIHSLLAKIFAQREYNEQDVQGHTSKRLIYHDFSLFLDADLVLDRIQEALENDEKICIYGDYDCDGILSTTILVQTFLELGKKVGYHIPNRFEDGYGLNKERVRQMYEKGYTLLITVDNGIKAYEAIDLANELGIDVIVIDHHDYDELPDACAIIHTKMSADYPFKEICGGFLAYKLASSLLGKHDKYLFSLAAITTISDMMPLVDENKSLVSRGLQFMNEEKYFQLELLMGENQKYNTTTLGFNIAPKINSFGRLPELVNPNHLVKYFLKDVDQKFAIQISQYAKKINSKRQSLTNEQYKNILENSPKDEFLYSYNQEVHEGIVGLIAGKYTHEFQQPSFVMTYDEKNEVYRGSARSVESIPLNQIFDDLKEHFVQYGGHALAGGFQVAKDEVLTLKEALHTYLISHAFSDEKHLEGIEIDLNELTLPAVRELELLEPYGQCNEEMKFILKDITNFTSRVLSDGKHLRFDIPLNKGNLQALYFNCSKEIEQLQQKKTISLIGTLKINKYLNTESINMIIEDMK</sequence>
<evidence type="ECO:0000256" key="2">
    <source>
        <dbReference type="ARBA" id="ARBA00019841"/>
    </source>
</evidence>
<name>A0A2T3G0I8_9FIRM</name>
<evidence type="ECO:0000259" key="7">
    <source>
        <dbReference type="Pfam" id="PF02272"/>
    </source>
</evidence>
<evidence type="ECO:0000256" key="4">
    <source>
        <dbReference type="ARBA" id="ARBA00022801"/>
    </source>
</evidence>
<dbReference type="EMBL" id="PYLP01000004">
    <property type="protein sequence ID" value="PST41013.1"/>
    <property type="molecule type" value="Genomic_DNA"/>
</dbReference>
<evidence type="ECO:0000256" key="3">
    <source>
        <dbReference type="ARBA" id="ARBA00022722"/>
    </source>
</evidence>
<dbReference type="InterPro" id="IPR051673">
    <property type="entry name" value="SSDNA_exonuclease_RecJ"/>
</dbReference>
<keyword evidence="4" id="KW-0378">Hydrolase</keyword>
<dbReference type="Pfam" id="PF02272">
    <property type="entry name" value="DHHA1"/>
    <property type="match status" value="1"/>
</dbReference>
<dbReference type="InterPro" id="IPR041122">
    <property type="entry name" value="RecJ_OB"/>
</dbReference>
<dbReference type="GO" id="GO:0003676">
    <property type="term" value="F:nucleic acid binding"/>
    <property type="evidence" value="ECO:0007669"/>
    <property type="project" value="InterPro"/>
</dbReference>
<protein>
    <recommendedName>
        <fullName evidence="2">Single-stranded-DNA-specific exonuclease RecJ</fullName>
    </recommendedName>
</protein>
<reference evidence="10" key="1">
    <citation type="submission" date="2018-03" db="EMBL/GenBank/DDBJ databases">
        <title>Lachnoclostridium SNUG30370 gen.nov., sp.nov., isolated from human faeces.</title>
        <authorList>
            <person name="Seo B."/>
            <person name="Jeon K."/>
            <person name="Ko G."/>
        </authorList>
    </citation>
    <scope>NUCLEOTIDE SEQUENCE [LARGE SCALE GENOMIC DNA]</scope>
    <source>
        <strain evidence="10">SNUG30370</strain>
    </source>
</reference>
<dbReference type="NCBIfam" id="TIGR00644">
    <property type="entry name" value="recJ"/>
    <property type="match status" value="1"/>
</dbReference>
<organism evidence="9 10">
    <name type="scientific">Faecalibacillus faecis</name>
    <dbReference type="NCBI Taxonomy" id="1982628"/>
    <lineage>
        <taxon>Bacteria</taxon>
        <taxon>Bacillati</taxon>
        <taxon>Bacillota</taxon>
        <taxon>Erysipelotrichia</taxon>
        <taxon>Erysipelotrichales</taxon>
        <taxon>Coprobacillaceae</taxon>
        <taxon>Faecalibacillus</taxon>
    </lineage>
</organism>
<dbReference type="GO" id="GO:0006310">
    <property type="term" value="P:DNA recombination"/>
    <property type="evidence" value="ECO:0007669"/>
    <property type="project" value="InterPro"/>
</dbReference>
<dbReference type="RefSeq" id="WP_106987626.1">
    <property type="nucleotide sequence ID" value="NZ_PYLP01000004.1"/>
</dbReference>
<dbReference type="Pfam" id="PF17768">
    <property type="entry name" value="RecJ_OB"/>
    <property type="match status" value="1"/>
</dbReference>
<dbReference type="AlphaFoldDB" id="A0A2T3G0I8"/>
<dbReference type="Gene3D" id="3.10.310.30">
    <property type="match status" value="1"/>
</dbReference>
<dbReference type="Pfam" id="PF01368">
    <property type="entry name" value="DHH"/>
    <property type="match status" value="1"/>
</dbReference>
<dbReference type="GeneID" id="77470464"/>
<dbReference type="InterPro" id="IPR038763">
    <property type="entry name" value="DHH_sf"/>
</dbReference>
<evidence type="ECO:0000256" key="1">
    <source>
        <dbReference type="ARBA" id="ARBA00005915"/>
    </source>
</evidence>
<dbReference type="Proteomes" id="UP000241201">
    <property type="component" value="Unassembled WGS sequence"/>
</dbReference>
<keyword evidence="5 9" id="KW-0269">Exonuclease</keyword>
<dbReference type="InterPro" id="IPR003156">
    <property type="entry name" value="DHHA1_dom"/>
</dbReference>
<accession>A0A2T3G0I8</accession>
<feature type="domain" description="DHHA1" evidence="7">
    <location>
        <begin position="329"/>
        <end position="420"/>
    </location>
</feature>
<keyword evidence="3" id="KW-0540">Nuclease</keyword>
<feature type="domain" description="DDH" evidence="6">
    <location>
        <begin position="73"/>
        <end position="200"/>
    </location>
</feature>
<proteinExistence type="inferred from homology"/>
<dbReference type="PANTHER" id="PTHR30255">
    <property type="entry name" value="SINGLE-STRANDED-DNA-SPECIFIC EXONUCLEASE RECJ"/>
    <property type="match status" value="1"/>
</dbReference>
<keyword evidence="10" id="KW-1185">Reference proteome</keyword>
<dbReference type="InterPro" id="IPR001667">
    <property type="entry name" value="DDH_dom"/>
</dbReference>
<comment type="caution">
    <text evidence="9">The sequence shown here is derived from an EMBL/GenBank/DDBJ whole genome shotgun (WGS) entry which is preliminary data.</text>
</comment>
<evidence type="ECO:0000256" key="5">
    <source>
        <dbReference type="ARBA" id="ARBA00022839"/>
    </source>
</evidence>
<gene>
    <name evidence="9" type="primary">recJ</name>
    <name evidence="9" type="ORF">C7U55_05050</name>
</gene>
<dbReference type="InterPro" id="IPR004610">
    <property type="entry name" value="RecJ"/>
</dbReference>
<feature type="domain" description="RecJ OB" evidence="8">
    <location>
        <begin position="438"/>
        <end position="540"/>
    </location>
</feature>
<dbReference type="Gene3D" id="3.90.1640.30">
    <property type="match status" value="1"/>
</dbReference>